<organism evidence="9 10">
    <name type="scientific">Aspergillus puulaauensis</name>
    <dbReference type="NCBI Taxonomy" id="1220207"/>
    <lineage>
        <taxon>Eukaryota</taxon>
        <taxon>Fungi</taxon>
        <taxon>Dikarya</taxon>
        <taxon>Ascomycota</taxon>
        <taxon>Pezizomycotina</taxon>
        <taxon>Eurotiomycetes</taxon>
        <taxon>Eurotiomycetidae</taxon>
        <taxon>Eurotiales</taxon>
        <taxon>Aspergillaceae</taxon>
        <taxon>Aspergillus</taxon>
    </lineage>
</organism>
<dbReference type="CDD" id="cd11061">
    <property type="entry name" value="CYP67-like"/>
    <property type="match status" value="1"/>
</dbReference>
<keyword evidence="4" id="KW-0560">Oxidoreductase</keyword>
<dbReference type="GO" id="GO:0016705">
    <property type="term" value="F:oxidoreductase activity, acting on paired donors, with incorporation or reduction of molecular oxygen"/>
    <property type="evidence" value="ECO:0007669"/>
    <property type="project" value="InterPro"/>
</dbReference>
<evidence type="ECO:0000256" key="3">
    <source>
        <dbReference type="ARBA" id="ARBA00022723"/>
    </source>
</evidence>
<dbReference type="PANTHER" id="PTHR24305:SF187">
    <property type="entry name" value="P450, PUTATIVE (EUROFUNG)-RELATED"/>
    <property type="match status" value="1"/>
</dbReference>
<evidence type="ECO:0000313" key="9">
    <source>
        <dbReference type="EMBL" id="BCS22088.1"/>
    </source>
</evidence>
<dbReference type="GO" id="GO:0005506">
    <property type="term" value="F:iron ion binding"/>
    <property type="evidence" value="ECO:0007669"/>
    <property type="project" value="InterPro"/>
</dbReference>
<dbReference type="PRINTS" id="PR00463">
    <property type="entry name" value="EP450I"/>
</dbReference>
<dbReference type="EMBL" id="AP024445">
    <property type="protein sequence ID" value="BCS22088.1"/>
    <property type="molecule type" value="Genomic_DNA"/>
</dbReference>
<keyword evidence="5 7" id="KW-0408">Iron</keyword>
<keyword evidence="10" id="KW-1185">Reference proteome</keyword>
<proteinExistence type="inferred from homology"/>
<keyword evidence="8" id="KW-0472">Membrane</keyword>
<dbReference type="PRINTS" id="PR00385">
    <property type="entry name" value="P450"/>
</dbReference>
<evidence type="ECO:0000256" key="4">
    <source>
        <dbReference type="ARBA" id="ARBA00023002"/>
    </source>
</evidence>
<accession>A0A7R8AM03</accession>
<sequence>MSLVHWAGAASLAGGTSHLAFFIRGEWDGASSTLAAYYMATEALVLVIISRQLELGTWDILSRFFALNFGYFLGLFSSILIYRAFFHPLRSFPGPPLAKLSTLWSIKETVPDFRFHVTVDEAHRSYGDFVRIRPREISINNVDAIRDIHGTGSVCTKGPWYDGSLPAQSLHSTRDKVWHAQRRKVWDRGFTTTALGHYHPRIREHCHDLVTQMSKRVGTPVNVSLWMTYFGFDVISDLTFGKSFDMLKYGTSAPILDLYIKSLPRPAIRRCVPWLFGLVPRPPRTGRSRNRMGSSEWFSTLLQGRREMDQSRVDLFTYIFSDGVEGANIVQLPEADFLRDTQLAIIAGSDTTSTTLAAVLYLLAKNRDQQRLLQEELDSLAEQSRGEELSHKMLLEAQFLNSCINEALRLYPVIPGGANLAGRYIPGDTIVSTPTYSLHRDTRYFPKPSSFIPSRWSSSPELVTCKGAFYPFLTGPYSCAGRNLAYLEIRMVLCSLLSEFSLRFPDGTPYEDMATLFDAKGGFRDYFTAHAPDLNLVFEPRQ</sequence>
<dbReference type="Gene3D" id="1.10.630.10">
    <property type="entry name" value="Cytochrome P450"/>
    <property type="match status" value="1"/>
</dbReference>
<dbReference type="KEGG" id="apuu:APUU_30313A"/>
<name>A0A7R8AM03_9EURO</name>
<dbReference type="GeneID" id="64972093"/>
<dbReference type="InterPro" id="IPR050121">
    <property type="entry name" value="Cytochrome_P450_monoxygenase"/>
</dbReference>
<evidence type="ECO:0000256" key="6">
    <source>
        <dbReference type="ARBA" id="ARBA00023033"/>
    </source>
</evidence>
<dbReference type="GO" id="GO:0004497">
    <property type="term" value="F:monooxygenase activity"/>
    <property type="evidence" value="ECO:0007669"/>
    <property type="project" value="UniProtKB-KW"/>
</dbReference>
<dbReference type="SUPFAM" id="SSF48264">
    <property type="entry name" value="Cytochrome P450"/>
    <property type="match status" value="1"/>
</dbReference>
<keyword evidence="3 7" id="KW-0479">Metal-binding</keyword>
<dbReference type="PANTHER" id="PTHR24305">
    <property type="entry name" value="CYTOCHROME P450"/>
    <property type="match status" value="1"/>
</dbReference>
<keyword evidence="8" id="KW-0812">Transmembrane</keyword>
<comment type="similarity">
    <text evidence="2">Belongs to the cytochrome P450 family.</text>
</comment>
<dbReference type="Proteomes" id="UP000654913">
    <property type="component" value="Chromosome 3"/>
</dbReference>
<protein>
    <recommendedName>
        <fullName evidence="11">Cytochrome P450</fullName>
    </recommendedName>
</protein>
<comment type="cofactor">
    <cofactor evidence="1 7">
        <name>heme</name>
        <dbReference type="ChEBI" id="CHEBI:30413"/>
    </cofactor>
</comment>
<evidence type="ECO:0000256" key="7">
    <source>
        <dbReference type="PIRSR" id="PIRSR602401-1"/>
    </source>
</evidence>
<feature type="binding site" description="axial binding residue" evidence="7">
    <location>
        <position position="479"/>
    </location>
    <ligand>
        <name>heme</name>
        <dbReference type="ChEBI" id="CHEBI:30413"/>
    </ligand>
    <ligandPart>
        <name>Fe</name>
        <dbReference type="ChEBI" id="CHEBI:18248"/>
    </ligandPart>
</feature>
<feature type="transmembrane region" description="Helical" evidence="8">
    <location>
        <begin position="35"/>
        <end position="53"/>
    </location>
</feature>
<reference evidence="9" key="1">
    <citation type="submission" date="2021-01" db="EMBL/GenBank/DDBJ databases">
        <authorList>
            <consortium name="Aspergillus puulaauensis MK2 genome sequencing consortium"/>
            <person name="Kazuki M."/>
            <person name="Futagami T."/>
        </authorList>
    </citation>
    <scope>NUCLEOTIDE SEQUENCE</scope>
    <source>
        <strain evidence="9">MK2</strain>
    </source>
</reference>
<evidence type="ECO:0000256" key="1">
    <source>
        <dbReference type="ARBA" id="ARBA00001971"/>
    </source>
</evidence>
<keyword evidence="6" id="KW-0503">Monooxygenase</keyword>
<dbReference type="InterPro" id="IPR002401">
    <property type="entry name" value="Cyt_P450_E_grp-I"/>
</dbReference>
<dbReference type="GO" id="GO:0020037">
    <property type="term" value="F:heme binding"/>
    <property type="evidence" value="ECO:0007669"/>
    <property type="project" value="InterPro"/>
</dbReference>
<reference evidence="9" key="2">
    <citation type="submission" date="2021-02" db="EMBL/GenBank/DDBJ databases">
        <title>Aspergillus puulaauensis MK2 genome sequence.</title>
        <authorList>
            <person name="Futagami T."/>
            <person name="Mori K."/>
            <person name="Kadooka C."/>
            <person name="Tanaka T."/>
        </authorList>
    </citation>
    <scope>NUCLEOTIDE SEQUENCE</scope>
    <source>
        <strain evidence="9">MK2</strain>
    </source>
</reference>
<dbReference type="OrthoDB" id="6692864at2759"/>
<evidence type="ECO:0000256" key="5">
    <source>
        <dbReference type="ARBA" id="ARBA00023004"/>
    </source>
</evidence>
<evidence type="ECO:0000256" key="8">
    <source>
        <dbReference type="SAM" id="Phobius"/>
    </source>
</evidence>
<dbReference type="Pfam" id="PF00067">
    <property type="entry name" value="p450"/>
    <property type="match status" value="1"/>
</dbReference>
<feature type="transmembrane region" description="Helical" evidence="8">
    <location>
        <begin position="65"/>
        <end position="85"/>
    </location>
</feature>
<dbReference type="RefSeq" id="XP_041554282.1">
    <property type="nucleotide sequence ID" value="XM_041701392.1"/>
</dbReference>
<keyword evidence="7" id="KW-0349">Heme</keyword>
<keyword evidence="8" id="KW-1133">Transmembrane helix</keyword>
<evidence type="ECO:0008006" key="11">
    <source>
        <dbReference type="Google" id="ProtNLM"/>
    </source>
</evidence>
<gene>
    <name evidence="9" type="ORF">APUU_30313A</name>
</gene>
<evidence type="ECO:0000256" key="2">
    <source>
        <dbReference type="ARBA" id="ARBA00010617"/>
    </source>
</evidence>
<dbReference type="InterPro" id="IPR036396">
    <property type="entry name" value="Cyt_P450_sf"/>
</dbReference>
<evidence type="ECO:0000313" key="10">
    <source>
        <dbReference type="Proteomes" id="UP000654913"/>
    </source>
</evidence>
<dbReference type="AlphaFoldDB" id="A0A7R8AM03"/>
<dbReference type="InterPro" id="IPR001128">
    <property type="entry name" value="Cyt_P450"/>
</dbReference>